<dbReference type="Pfam" id="PF08447">
    <property type="entry name" value="PAS_3"/>
    <property type="match status" value="1"/>
</dbReference>
<dbReference type="GO" id="GO:0004673">
    <property type="term" value="F:protein histidine kinase activity"/>
    <property type="evidence" value="ECO:0007669"/>
    <property type="project" value="UniProtKB-EC"/>
</dbReference>
<evidence type="ECO:0000313" key="8">
    <source>
        <dbReference type="EMBL" id="KAK5583856.1"/>
    </source>
</evidence>
<evidence type="ECO:0000256" key="2">
    <source>
        <dbReference type="ARBA" id="ARBA00012438"/>
    </source>
</evidence>
<dbReference type="Proteomes" id="UP001344447">
    <property type="component" value="Unassembled WGS sequence"/>
</dbReference>
<dbReference type="SUPFAM" id="SSF55785">
    <property type="entry name" value="PYP-like sensor domain (PAS domain)"/>
    <property type="match status" value="1"/>
</dbReference>
<dbReference type="InterPro" id="IPR000014">
    <property type="entry name" value="PAS"/>
</dbReference>
<dbReference type="InterPro" id="IPR001610">
    <property type="entry name" value="PAC"/>
</dbReference>
<gene>
    <name evidence="8" type="ORF">RB653_005459</name>
</gene>
<protein>
    <recommendedName>
        <fullName evidence="2">histidine kinase</fullName>
        <ecNumber evidence="2">2.7.13.3</ecNumber>
    </recommendedName>
</protein>
<dbReference type="PANTHER" id="PTHR43304:SF1">
    <property type="entry name" value="PAC DOMAIN-CONTAINING PROTEIN"/>
    <property type="match status" value="1"/>
</dbReference>
<dbReference type="CDD" id="cd00130">
    <property type="entry name" value="PAS"/>
    <property type="match status" value="1"/>
</dbReference>
<evidence type="ECO:0000256" key="6">
    <source>
        <dbReference type="SAM" id="Coils"/>
    </source>
</evidence>
<dbReference type="EMBL" id="JAVFKY010000001">
    <property type="protein sequence ID" value="KAK5583856.1"/>
    <property type="molecule type" value="Genomic_DNA"/>
</dbReference>
<keyword evidence="3" id="KW-0597">Phosphoprotein</keyword>
<dbReference type="PROSITE" id="PS50113">
    <property type="entry name" value="PAC"/>
    <property type="match status" value="1"/>
</dbReference>
<sequence>MERELEESEKNFKIIADSAPFALWISGLDKKCFYFNKCWLDFTGKTLDMEVGNQWANGVHPDDLDNCLDIYVSFFNARKPFKMEYRLKRYDGLYRWVLDTGHPRYSPSGEFMGFVGSCIDVTDMWFAHHEMVSYSKQQEELISCSNKLIDFLNDINTINNEKLERNKVLIDTNYSAMMDGKTNFVELILKSCSVSLNSQVSVLFKINPNNRFEMFVDAVVNNVEGDDVIPQNDVITMPRFQLPSDFWDSYNHSNNGDNDAGGSLPYFSILFQKYFTPYLNQYGIRSITASDVSSLSERVCGFVVIGSTIEREYSSIEQNTLIGLANILGVYFTKTEELKIQSIKEKISSTISRNSVNPILTVDKNGTIVDMNPSAVNTLISHSITKASISQLSQLKIFSLFPFLKENNYSESNNIDKNSTSPTTRTTTSATSFFYRALQKNYFLNPDRYSKNEQDKFFETKICPHKQSTIFIPANVLIKEIHFDETLGQTIYLFILKDLSLEKENENLKQQLIKQQEQLENGKNISNCIGDLFNLVKKDSNALSKEQLDLLNNLFKLNNNLEDTSERTKTTTTTTAIGFSLEEMIKDSFSKILKEKKKNVNLYLNLTECSYNDPKEIDQEYLSSHLNKILNYYFDELIGDGSIDISYSNNNNNNNKLYIKIKICNGNNDIVQFKKEVLDQYNNSNNQNITSSPLKDYSPSFDHSNNSLILELKI</sequence>
<dbReference type="InterPro" id="IPR052162">
    <property type="entry name" value="Sensor_kinase/Photoreceptor"/>
</dbReference>
<dbReference type="NCBIfam" id="TIGR00229">
    <property type="entry name" value="sensory_box"/>
    <property type="match status" value="1"/>
</dbReference>
<dbReference type="SMART" id="SM00086">
    <property type="entry name" value="PAC"/>
    <property type="match status" value="1"/>
</dbReference>
<evidence type="ECO:0000259" key="7">
    <source>
        <dbReference type="PROSITE" id="PS50113"/>
    </source>
</evidence>
<comment type="catalytic activity">
    <reaction evidence="1">
        <text>ATP + protein L-histidine = ADP + protein N-phospho-L-histidine.</text>
        <dbReference type="EC" id="2.7.13.3"/>
    </reaction>
</comment>
<keyword evidence="6" id="KW-0175">Coiled coil</keyword>
<dbReference type="Gene3D" id="3.30.450.20">
    <property type="entry name" value="PAS domain"/>
    <property type="match status" value="1"/>
</dbReference>
<evidence type="ECO:0000313" key="9">
    <source>
        <dbReference type="Proteomes" id="UP001344447"/>
    </source>
</evidence>
<organism evidence="8 9">
    <name type="scientific">Dictyostelium firmibasis</name>
    <dbReference type="NCBI Taxonomy" id="79012"/>
    <lineage>
        <taxon>Eukaryota</taxon>
        <taxon>Amoebozoa</taxon>
        <taxon>Evosea</taxon>
        <taxon>Eumycetozoa</taxon>
        <taxon>Dictyostelia</taxon>
        <taxon>Dictyosteliales</taxon>
        <taxon>Dictyosteliaceae</taxon>
        <taxon>Dictyostelium</taxon>
    </lineage>
</organism>
<dbReference type="FunFam" id="3.30.450.20:FF:000099">
    <property type="entry name" value="Sensory box sensor histidine kinase"/>
    <property type="match status" value="1"/>
</dbReference>
<keyword evidence="9" id="KW-1185">Reference proteome</keyword>
<keyword evidence="4" id="KW-0808">Transferase</keyword>
<feature type="domain" description="PAC" evidence="7">
    <location>
        <begin position="81"/>
        <end position="133"/>
    </location>
</feature>
<name>A0AAN7U9J5_9MYCE</name>
<keyword evidence="5" id="KW-0418">Kinase</keyword>
<dbReference type="EC" id="2.7.13.3" evidence="2"/>
<comment type="caution">
    <text evidence="8">The sequence shown here is derived from an EMBL/GenBank/DDBJ whole genome shotgun (WGS) entry which is preliminary data.</text>
</comment>
<accession>A0AAN7U9J5</accession>
<evidence type="ECO:0000256" key="3">
    <source>
        <dbReference type="ARBA" id="ARBA00022553"/>
    </source>
</evidence>
<dbReference type="AlphaFoldDB" id="A0AAN7U9J5"/>
<dbReference type="PANTHER" id="PTHR43304">
    <property type="entry name" value="PHYTOCHROME-LIKE PROTEIN CPH1"/>
    <property type="match status" value="1"/>
</dbReference>
<evidence type="ECO:0000256" key="4">
    <source>
        <dbReference type="ARBA" id="ARBA00022679"/>
    </source>
</evidence>
<evidence type="ECO:0000256" key="5">
    <source>
        <dbReference type="ARBA" id="ARBA00022777"/>
    </source>
</evidence>
<feature type="coiled-coil region" evidence="6">
    <location>
        <begin position="498"/>
        <end position="525"/>
    </location>
</feature>
<dbReference type="InterPro" id="IPR000700">
    <property type="entry name" value="PAS-assoc_C"/>
</dbReference>
<dbReference type="SMART" id="SM00091">
    <property type="entry name" value="PAS"/>
    <property type="match status" value="1"/>
</dbReference>
<proteinExistence type="predicted"/>
<reference evidence="8 9" key="1">
    <citation type="submission" date="2023-11" db="EMBL/GenBank/DDBJ databases">
        <title>Dfirmibasis_genome.</title>
        <authorList>
            <person name="Edelbroek B."/>
            <person name="Kjellin J."/>
            <person name="Jerlstrom-Hultqvist J."/>
            <person name="Soderbom F."/>
        </authorList>
    </citation>
    <scope>NUCLEOTIDE SEQUENCE [LARGE SCALE GENOMIC DNA]</scope>
    <source>
        <strain evidence="8 9">TNS-C-14</strain>
    </source>
</reference>
<evidence type="ECO:0000256" key="1">
    <source>
        <dbReference type="ARBA" id="ARBA00000085"/>
    </source>
</evidence>
<dbReference type="InterPro" id="IPR035965">
    <property type="entry name" value="PAS-like_dom_sf"/>
</dbReference>
<dbReference type="InterPro" id="IPR013655">
    <property type="entry name" value="PAS_fold_3"/>
</dbReference>